<accession>A0A834MWC8</accession>
<evidence type="ECO:0000313" key="6">
    <source>
        <dbReference type="Proteomes" id="UP000614350"/>
    </source>
</evidence>
<dbReference type="PANTHER" id="PTHR46052">
    <property type="entry name" value="PHOSDUCIN-LIKE PROTEIN"/>
    <property type="match status" value="1"/>
</dbReference>
<dbReference type="Pfam" id="PF02114">
    <property type="entry name" value="Phosducin"/>
    <property type="match status" value="1"/>
</dbReference>
<comment type="caution">
    <text evidence="5">The sequence shown here is derived from an EMBL/GenBank/DDBJ whole genome shotgun (WGS) entry which is preliminary data.</text>
</comment>
<dbReference type="GO" id="GO:0008277">
    <property type="term" value="P:regulation of G protein-coupled receptor signaling pathway"/>
    <property type="evidence" value="ECO:0007669"/>
    <property type="project" value="InterPro"/>
</dbReference>
<keyword evidence="2" id="KW-0597">Phosphoprotein</keyword>
<dbReference type="CDD" id="cd02987">
    <property type="entry name" value="Phd_like_Phd"/>
    <property type="match status" value="1"/>
</dbReference>
<feature type="region of interest" description="Disordered" evidence="3">
    <location>
        <begin position="15"/>
        <end position="66"/>
    </location>
</feature>
<feature type="domain" description="Phosducin" evidence="4">
    <location>
        <begin position="45"/>
        <end position="269"/>
    </location>
</feature>
<dbReference type="InterPro" id="IPR036249">
    <property type="entry name" value="Thioredoxin-like_sf"/>
</dbReference>
<feature type="compositionally biased region" description="Acidic residues" evidence="3">
    <location>
        <begin position="21"/>
        <end position="32"/>
    </location>
</feature>
<evidence type="ECO:0000256" key="3">
    <source>
        <dbReference type="SAM" id="MobiDB-lite"/>
    </source>
</evidence>
<dbReference type="InterPro" id="IPR024253">
    <property type="entry name" value="Phosducin_thioredoxin-like_dom"/>
</dbReference>
<comment type="similarity">
    <text evidence="1">Belongs to the phosducin family.</text>
</comment>
<dbReference type="InterPro" id="IPR051499">
    <property type="entry name" value="Phosducin-like_reg"/>
</dbReference>
<dbReference type="PANTHER" id="PTHR46052:SF1">
    <property type="entry name" value="PHOSDUCIN-LIKE PROTEIN"/>
    <property type="match status" value="1"/>
</dbReference>
<dbReference type="SUPFAM" id="SSF52833">
    <property type="entry name" value="Thioredoxin-like"/>
    <property type="match status" value="1"/>
</dbReference>
<evidence type="ECO:0000313" key="5">
    <source>
        <dbReference type="EMBL" id="KAF7386915.1"/>
    </source>
</evidence>
<dbReference type="Proteomes" id="UP000614350">
    <property type="component" value="Unassembled WGS sequence"/>
</dbReference>
<dbReference type="Gene3D" id="3.40.30.10">
    <property type="entry name" value="Glutaredoxin"/>
    <property type="match status" value="1"/>
</dbReference>
<dbReference type="EMBL" id="JACSEA010000013">
    <property type="protein sequence ID" value="KAF7386915.1"/>
    <property type="molecule type" value="Genomic_DNA"/>
</dbReference>
<proteinExistence type="inferred from homology"/>
<feature type="compositionally biased region" description="Basic and acidic residues" evidence="3">
    <location>
        <begin position="33"/>
        <end position="43"/>
    </location>
</feature>
<dbReference type="InterPro" id="IPR023196">
    <property type="entry name" value="Phosducin_N_dom_sf"/>
</dbReference>
<protein>
    <recommendedName>
        <fullName evidence="4">Phosducin domain-containing protein</fullName>
    </recommendedName>
</protein>
<reference evidence="5" key="1">
    <citation type="journal article" date="2020" name="G3 (Bethesda)">
        <title>High-Quality Assemblies for Three Invasive Social Wasps from the &lt;i&gt;Vespula&lt;/i&gt; Genus.</title>
        <authorList>
            <person name="Harrop T.W.R."/>
            <person name="Guhlin J."/>
            <person name="McLaughlin G.M."/>
            <person name="Permina E."/>
            <person name="Stockwell P."/>
            <person name="Gilligan J."/>
            <person name="Le Lec M.F."/>
            <person name="Gruber M.A.M."/>
            <person name="Quinn O."/>
            <person name="Lovegrove M."/>
            <person name="Duncan E.J."/>
            <person name="Remnant E.J."/>
            <person name="Van Eeckhoven J."/>
            <person name="Graham B."/>
            <person name="Knapp R.A."/>
            <person name="Langford K.W."/>
            <person name="Kronenberg Z."/>
            <person name="Press M.O."/>
            <person name="Eacker S.M."/>
            <person name="Wilson-Rankin E.E."/>
            <person name="Purcell J."/>
            <person name="Lester P.J."/>
            <person name="Dearden P.K."/>
        </authorList>
    </citation>
    <scope>NUCLEOTIDE SEQUENCE</scope>
    <source>
        <strain evidence="5">Marl-1</strain>
    </source>
</reference>
<dbReference type="Gene3D" id="1.10.168.10">
    <property type="entry name" value="Phosducin, domain 2"/>
    <property type="match status" value="1"/>
</dbReference>
<dbReference type="AlphaFoldDB" id="A0A834MWC8"/>
<keyword evidence="6" id="KW-1185">Reference proteome</keyword>
<sequence length="284" mass="32163">MSTLEDKILGEKTHYYCSSSSEDENDSEDFDKEVDKEEDKYIRSDASSYSNAPSYSEWDGSSSNTGPKGVIKDWQRFKQIETEKQAVLAKERIELIKKLSLSCRTDLDEEKEKLEETDPELADLLTDEFLITYQKQRMKEMLAKAEKLRFGQLINLETADQFVESIDNEDKSVTIIIHIYEDKVIGCKTMNGCLTALAEDYPFVKFCKISGSVAGLSKHFKQKGVPALLIYKQGQIIGNFVQLTEQLGSDFYASDVESFLIENGMLADRSCVPSIISGIKQEQC</sequence>
<organism evidence="5 6">
    <name type="scientific">Vespula vulgaris</name>
    <name type="common">Yellow jacket</name>
    <name type="synonym">Wasp</name>
    <dbReference type="NCBI Taxonomy" id="7454"/>
    <lineage>
        <taxon>Eukaryota</taxon>
        <taxon>Metazoa</taxon>
        <taxon>Ecdysozoa</taxon>
        <taxon>Arthropoda</taxon>
        <taxon>Hexapoda</taxon>
        <taxon>Insecta</taxon>
        <taxon>Pterygota</taxon>
        <taxon>Neoptera</taxon>
        <taxon>Endopterygota</taxon>
        <taxon>Hymenoptera</taxon>
        <taxon>Apocrita</taxon>
        <taxon>Aculeata</taxon>
        <taxon>Vespoidea</taxon>
        <taxon>Vespidae</taxon>
        <taxon>Vespinae</taxon>
        <taxon>Vespula</taxon>
    </lineage>
</organism>
<dbReference type="InterPro" id="IPR001200">
    <property type="entry name" value="Phosducin"/>
</dbReference>
<feature type="compositionally biased region" description="Polar residues" evidence="3">
    <location>
        <begin position="45"/>
        <end position="66"/>
    </location>
</feature>
<evidence type="ECO:0000256" key="1">
    <source>
        <dbReference type="ARBA" id="ARBA00009686"/>
    </source>
</evidence>
<evidence type="ECO:0000259" key="4">
    <source>
        <dbReference type="Pfam" id="PF02114"/>
    </source>
</evidence>
<evidence type="ECO:0000256" key="2">
    <source>
        <dbReference type="ARBA" id="ARBA00022553"/>
    </source>
</evidence>
<dbReference type="PRINTS" id="PR00677">
    <property type="entry name" value="PHOSDUCIN"/>
</dbReference>
<gene>
    <name evidence="5" type="ORF">HZH66_011367</name>
</gene>
<name>A0A834MWC8_VESVU</name>